<evidence type="ECO:0000256" key="1">
    <source>
        <dbReference type="SAM" id="MobiDB-lite"/>
    </source>
</evidence>
<organism evidence="3 4">
    <name type="scientific">Hyaloscypha hepaticicola</name>
    <dbReference type="NCBI Taxonomy" id="2082293"/>
    <lineage>
        <taxon>Eukaryota</taxon>
        <taxon>Fungi</taxon>
        <taxon>Dikarya</taxon>
        <taxon>Ascomycota</taxon>
        <taxon>Pezizomycotina</taxon>
        <taxon>Leotiomycetes</taxon>
        <taxon>Helotiales</taxon>
        <taxon>Hyaloscyphaceae</taxon>
        <taxon>Hyaloscypha</taxon>
    </lineage>
</organism>
<dbReference type="AlphaFoldDB" id="A0A2J6PME4"/>
<gene>
    <name evidence="3" type="ORF">NA56DRAFT_650329</name>
</gene>
<proteinExistence type="predicted"/>
<feature type="domain" description="DUF7053" evidence="2">
    <location>
        <begin position="2"/>
        <end position="168"/>
    </location>
</feature>
<keyword evidence="4" id="KW-1185">Reference proteome</keyword>
<evidence type="ECO:0000313" key="4">
    <source>
        <dbReference type="Proteomes" id="UP000235672"/>
    </source>
</evidence>
<name>A0A2J6PME4_9HELO</name>
<dbReference type="InterPro" id="IPR055481">
    <property type="entry name" value="DUF7053"/>
</dbReference>
<dbReference type="PANTHER" id="PTHR38117:SF2">
    <property type="entry name" value="NACHT AND WD40 DOMAIN PROTEIN"/>
    <property type="match status" value="1"/>
</dbReference>
<sequence length="253" mass="28236">MARTIFTTITPLPAGVTREVVLETLHDHLEMIDLNPTHTERHRIGPPPEATPEEYHCTWYQITDKISYLPGVKGSVSFKTCFHNLSNGMQNHVYAPMGLDIKEKWTLGGNLPGEPVMPAEIGIGAPVTGLYLREDIEIKCNFLVTRFVKKQLQDALATLVARLVVKTQLQEASFRNQMLQQQGYENSPQSPYFSPPLSPPLSGGLEMQFPRHSFKQQQQQRFSTQTAVSEMDGSQKSPGLASNHPEGIVELPS</sequence>
<protein>
    <recommendedName>
        <fullName evidence="2">DUF7053 domain-containing protein</fullName>
    </recommendedName>
</protein>
<dbReference type="OrthoDB" id="3246050at2759"/>
<reference evidence="3 4" key="1">
    <citation type="submission" date="2016-05" db="EMBL/GenBank/DDBJ databases">
        <title>A degradative enzymes factory behind the ericoid mycorrhizal symbiosis.</title>
        <authorList>
            <consortium name="DOE Joint Genome Institute"/>
            <person name="Martino E."/>
            <person name="Morin E."/>
            <person name="Grelet G."/>
            <person name="Kuo A."/>
            <person name="Kohler A."/>
            <person name="Daghino S."/>
            <person name="Barry K."/>
            <person name="Choi C."/>
            <person name="Cichocki N."/>
            <person name="Clum A."/>
            <person name="Copeland A."/>
            <person name="Hainaut M."/>
            <person name="Haridas S."/>
            <person name="Labutti K."/>
            <person name="Lindquist E."/>
            <person name="Lipzen A."/>
            <person name="Khouja H.-R."/>
            <person name="Murat C."/>
            <person name="Ohm R."/>
            <person name="Olson A."/>
            <person name="Spatafora J."/>
            <person name="Veneault-Fourrey C."/>
            <person name="Henrissat B."/>
            <person name="Grigoriev I."/>
            <person name="Martin F."/>
            <person name="Perotto S."/>
        </authorList>
    </citation>
    <scope>NUCLEOTIDE SEQUENCE [LARGE SCALE GENOMIC DNA]</scope>
    <source>
        <strain evidence="3 4">UAMH 7357</strain>
    </source>
</reference>
<dbReference type="PANTHER" id="PTHR38117">
    <property type="entry name" value="NACHT AND WD40 DOMAIN PROTEIN"/>
    <property type="match status" value="1"/>
</dbReference>
<dbReference type="STRING" id="1745343.A0A2J6PME4"/>
<dbReference type="Pfam" id="PF23155">
    <property type="entry name" value="DUF7053"/>
    <property type="match status" value="1"/>
</dbReference>
<dbReference type="Proteomes" id="UP000235672">
    <property type="component" value="Unassembled WGS sequence"/>
</dbReference>
<dbReference type="EMBL" id="KZ613515">
    <property type="protein sequence ID" value="PMD15183.1"/>
    <property type="molecule type" value="Genomic_DNA"/>
</dbReference>
<accession>A0A2J6PME4</accession>
<feature type="compositionally biased region" description="Polar residues" evidence="1">
    <location>
        <begin position="221"/>
        <end position="237"/>
    </location>
</feature>
<feature type="region of interest" description="Disordered" evidence="1">
    <location>
        <begin position="184"/>
        <end position="253"/>
    </location>
</feature>
<evidence type="ECO:0000313" key="3">
    <source>
        <dbReference type="EMBL" id="PMD15183.1"/>
    </source>
</evidence>
<evidence type="ECO:0000259" key="2">
    <source>
        <dbReference type="Pfam" id="PF23155"/>
    </source>
</evidence>